<dbReference type="InterPro" id="IPR050834">
    <property type="entry name" value="Glycosyltransf_2"/>
</dbReference>
<evidence type="ECO:0000313" key="4">
    <source>
        <dbReference type="Proteomes" id="UP000198802"/>
    </source>
</evidence>
<dbReference type="PANTHER" id="PTHR43685:SF2">
    <property type="entry name" value="GLYCOSYLTRANSFERASE 2-LIKE DOMAIN-CONTAINING PROTEIN"/>
    <property type="match status" value="1"/>
</dbReference>
<dbReference type="PANTHER" id="PTHR43685">
    <property type="entry name" value="GLYCOSYLTRANSFERASE"/>
    <property type="match status" value="1"/>
</dbReference>
<dbReference type="Pfam" id="PF00535">
    <property type="entry name" value="Glycos_transf_2"/>
    <property type="match status" value="1"/>
</dbReference>
<proteinExistence type="predicted"/>
<dbReference type="Proteomes" id="UP000198802">
    <property type="component" value="Unassembled WGS sequence"/>
</dbReference>
<dbReference type="InterPro" id="IPR001173">
    <property type="entry name" value="Glyco_trans_2-like"/>
</dbReference>
<keyword evidence="3" id="KW-0808">Transferase</keyword>
<dbReference type="SUPFAM" id="SSF53448">
    <property type="entry name" value="Nucleotide-diphospho-sugar transferases"/>
    <property type="match status" value="1"/>
</dbReference>
<sequence length="399" mass="43038">MPRPAVSVICPTYNRSSRILPTLRSVRAQTYPDWELLVVSDGSSDDTDEIVTGYAAVDPRVRLLRTSRQGHPAPVREIGLAQARGDVIAYLDHDDTWLPDHLAVLVDALHHGGCGAGSGAGARAGAGADVAATGAVRVGPDGIRTSVTGLLDLLWHPELQIVSPFFEPSRVAHRAGLTETVGGWRQLDCGLEDWDLWLRLADAGARFVTVDARTAVLEDGGPSRRTQVPRRHHHPLGHFPDLRSAARAVAALRAAESAAAMRDSARADQIAWYRDLAATGELRWPLRAERGRVERGRAGEPVSPAAVAELVEQALGPVDQTAPPWPDLVVSRQPADQGGGAVIGLPLWCGTPEHAERVREVLRHRQKRQLGLASRLLRTAGNTTAGKSEPFTSSDKNRR</sequence>
<keyword evidence="4" id="KW-1185">Reference proteome</keyword>
<name>A0A0S4QI13_9ACTN</name>
<dbReference type="GO" id="GO:0016740">
    <property type="term" value="F:transferase activity"/>
    <property type="evidence" value="ECO:0007669"/>
    <property type="project" value="UniProtKB-KW"/>
</dbReference>
<evidence type="ECO:0000256" key="1">
    <source>
        <dbReference type="SAM" id="MobiDB-lite"/>
    </source>
</evidence>
<dbReference type="RefSeq" id="WP_091273382.1">
    <property type="nucleotide sequence ID" value="NZ_FAOZ01000004.1"/>
</dbReference>
<evidence type="ECO:0000259" key="2">
    <source>
        <dbReference type="Pfam" id="PF00535"/>
    </source>
</evidence>
<protein>
    <submittedName>
        <fullName evidence="3">Glycosyl transferase family 2</fullName>
    </submittedName>
</protein>
<dbReference type="AlphaFoldDB" id="A0A0S4QI13"/>
<dbReference type="EMBL" id="FAOZ01000004">
    <property type="protein sequence ID" value="CUU55184.1"/>
    <property type="molecule type" value="Genomic_DNA"/>
</dbReference>
<gene>
    <name evidence="3" type="ORF">Ga0074812_104265</name>
</gene>
<dbReference type="CDD" id="cd00761">
    <property type="entry name" value="Glyco_tranf_GTA_type"/>
    <property type="match status" value="1"/>
</dbReference>
<dbReference type="InterPro" id="IPR029044">
    <property type="entry name" value="Nucleotide-diphossugar_trans"/>
</dbReference>
<accession>A0A0S4QI13</accession>
<feature type="region of interest" description="Disordered" evidence="1">
    <location>
        <begin position="375"/>
        <end position="399"/>
    </location>
</feature>
<feature type="domain" description="Glycosyltransferase 2-like" evidence="2">
    <location>
        <begin position="7"/>
        <end position="114"/>
    </location>
</feature>
<evidence type="ECO:0000313" key="3">
    <source>
        <dbReference type="EMBL" id="CUU55184.1"/>
    </source>
</evidence>
<dbReference type="Gene3D" id="3.90.550.10">
    <property type="entry name" value="Spore Coat Polysaccharide Biosynthesis Protein SpsA, Chain A"/>
    <property type="match status" value="1"/>
</dbReference>
<reference evidence="4" key="1">
    <citation type="submission" date="2015-11" db="EMBL/GenBank/DDBJ databases">
        <authorList>
            <person name="Varghese N."/>
        </authorList>
    </citation>
    <scope>NUCLEOTIDE SEQUENCE [LARGE SCALE GENOMIC DNA]</scope>
    <source>
        <strain evidence="4">DSM 45899</strain>
    </source>
</reference>
<feature type="compositionally biased region" description="Polar residues" evidence="1">
    <location>
        <begin position="380"/>
        <end position="399"/>
    </location>
</feature>
<organism evidence="3 4">
    <name type="scientific">Parafrankia irregularis</name>
    <dbReference type="NCBI Taxonomy" id="795642"/>
    <lineage>
        <taxon>Bacteria</taxon>
        <taxon>Bacillati</taxon>
        <taxon>Actinomycetota</taxon>
        <taxon>Actinomycetes</taxon>
        <taxon>Frankiales</taxon>
        <taxon>Frankiaceae</taxon>
        <taxon>Parafrankia</taxon>
    </lineage>
</organism>